<protein>
    <recommendedName>
        <fullName evidence="2">TraC-like domain-containing protein</fullName>
    </recommendedName>
</protein>
<dbReference type="Proteomes" id="UP000225910">
    <property type="component" value="Unassembled WGS sequence"/>
</dbReference>
<dbReference type="AlphaFoldDB" id="A0A9X7AXL5"/>
<evidence type="ECO:0000313" key="4">
    <source>
        <dbReference type="Proteomes" id="UP000225910"/>
    </source>
</evidence>
<feature type="domain" description="TraC-like" evidence="2">
    <location>
        <begin position="157"/>
        <end position="307"/>
    </location>
</feature>
<feature type="transmembrane region" description="Helical" evidence="1">
    <location>
        <begin position="42"/>
        <end position="63"/>
    </location>
</feature>
<evidence type="ECO:0000256" key="1">
    <source>
        <dbReference type="SAM" id="Phobius"/>
    </source>
</evidence>
<dbReference type="EMBL" id="NVCU01000203">
    <property type="protein sequence ID" value="PFT87180.1"/>
    <property type="molecule type" value="Genomic_DNA"/>
</dbReference>
<keyword evidence="1" id="KW-0812">Transmembrane</keyword>
<dbReference type="InterPro" id="IPR058596">
    <property type="entry name" value="TraC-like_dom"/>
</dbReference>
<reference evidence="3 4" key="1">
    <citation type="submission" date="2017-09" db="EMBL/GenBank/DDBJ databases">
        <title>Large-scale bioinformatics analysis of Bacillus genomes uncovers conserved roles of natural products in bacterial physiology.</title>
        <authorList>
            <consortium name="Agbiome Team Llc"/>
            <person name="Bleich R.M."/>
            <person name="Grubbs K.J."/>
            <person name="Santa Maria K.C."/>
            <person name="Allen S.E."/>
            <person name="Farag S."/>
            <person name="Shank E.A."/>
            <person name="Bowers A."/>
        </authorList>
    </citation>
    <scope>NUCLEOTIDE SEQUENCE [LARGE SCALE GENOMIC DNA]</scope>
    <source>
        <strain evidence="3 4">AFS064137</strain>
    </source>
</reference>
<accession>A0A9X7AXL5</accession>
<evidence type="ECO:0000313" key="3">
    <source>
        <dbReference type="EMBL" id="PFT87180.1"/>
    </source>
</evidence>
<dbReference type="RefSeq" id="WP_098679455.1">
    <property type="nucleotide sequence ID" value="NZ_NVCU01000203.1"/>
</dbReference>
<name>A0A9X7AXL5_BACTU</name>
<keyword evidence="1" id="KW-1133">Transmembrane helix</keyword>
<feature type="transmembrane region" description="Helical" evidence="1">
    <location>
        <begin position="69"/>
        <end position="86"/>
    </location>
</feature>
<organism evidence="3 4">
    <name type="scientific">Bacillus thuringiensis</name>
    <dbReference type="NCBI Taxonomy" id="1428"/>
    <lineage>
        <taxon>Bacteria</taxon>
        <taxon>Bacillati</taxon>
        <taxon>Bacillota</taxon>
        <taxon>Bacilli</taxon>
        <taxon>Bacillales</taxon>
        <taxon>Bacillaceae</taxon>
        <taxon>Bacillus</taxon>
        <taxon>Bacillus cereus group</taxon>
    </lineage>
</organism>
<evidence type="ECO:0000259" key="2">
    <source>
        <dbReference type="Pfam" id="PF26593"/>
    </source>
</evidence>
<proteinExistence type="predicted"/>
<comment type="caution">
    <text evidence="3">The sequence shown here is derived from an EMBL/GenBank/DDBJ whole genome shotgun (WGS) entry which is preliminary data.</text>
</comment>
<keyword evidence="1" id="KW-0472">Membrane</keyword>
<gene>
    <name evidence="3" type="ORF">COK81_21065</name>
</gene>
<sequence>MNHSIVDAMNRKEKMKEEGKVDLPLAIDTKKYLIWKIAWRDVFITLPFAIFGGLVVGTLYMLGEYKLDYAILAFSPMCFVLTFLLIPHPVRKNLSFLEYRVIWKAQYKWRKKQFFYTKGEGKMAQKWWQKLMWWRKQKEQDIREVLGIRNIYNDCYETREDTLVKVIEVSSVNLSLLHAEDKKRIYSSYETFLNEKPREIDIQIARISQPVNLKSYYNRYKEKFDGDVAADHAKRCMQKGYLQHIEQIQKSKNMVTQKRYIVISKKFSEGSKEKVLQELKNQADVMRQLVENMLTGYYKLSAQTLNNDELFRLMYTCIDYENAQVNTSFQASAFPMSIGEQTKREERERWEADMQYKIT</sequence>
<dbReference type="Pfam" id="PF26593">
    <property type="entry name" value="TraC-like"/>
    <property type="match status" value="1"/>
</dbReference>